<evidence type="ECO:0000313" key="5">
    <source>
        <dbReference type="EMBL" id="PXY91524.1"/>
    </source>
</evidence>
<dbReference type="GO" id="GO:0006633">
    <property type="term" value="P:fatty acid biosynthetic process"/>
    <property type="evidence" value="ECO:0007669"/>
    <property type="project" value="InterPro"/>
</dbReference>
<dbReference type="GO" id="GO:0044550">
    <property type="term" value="P:secondary metabolite biosynthetic process"/>
    <property type="evidence" value="ECO:0007669"/>
    <property type="project" value="TreeGrafter"/>
</dbReference>
<gene>
    <name evidence="5" type="ORF">DKK78_04155</name>
</gene>
<dbReference type="InterPro" id="IPR013747">
    <property type="entry name" value="ACP_syn_III_C"/>
</dbReference>
<reference evidence="5 6" key="1">
    <citation type="submission" date="2018-05" db="EMBL/GenBank/DDBJ databases">
        <title>Reference genomes for bee gut microbiota database.</title>
        <authorList>
            <person name="Ellegaard K.M."/>
        </authorList>
    </citation>
    <scope>NUCLEOTIDE SEQUENCE [LARGE SCALE GENOMIC DNA]</scope>
    <source>
        <strain evidence="5 6">ESL0172</strain>
    </source>
</reference>
<protein>
    <submittedName>
        <fullName evidence="5">3-oxoacyl-ACP synthase</fullName>
    </submittedName>
</protein>
<dbReference type="Pfam" id="PF08541">
    <property type="entry name" value="ACP_syn_III_C"/>
    <property type="match status" value="1"/>
</dbReference>
<dbReference type="InterPro" id="IPR016039">
    <property type="entry name" value="Thiolase-like"/>
</dbReference>
<evidence type="ECO:0000256" key="1">
    <source>
        <dbReference type="ARBA" id="ARBA00022679"/>
    </source>
</evidence>
<name>A0A2V4DR60_9GAMM</name>
<dbReference type="InterPro" id="IPR013751">
    <property type="entry name" value="ACP_syn_III_N"/>
</dbReference>
<evidence type="ECO:0000259" key="3">
    <source>
        <dbReference type="Pfam" id="PF08541"/>
    </source>
</evidence>
<accession>A0A2V4DR60</accession>
<dbReference type="RefSeq" id="WP_110447483.1">
    <property type="nucleotide sequence ID" value="NZ_CP132381.1"/>
</dbReference>
<proteinExistence type="predicted"/>
<dbReference type="Pfam" id="PF08545">
    <property type="entry name" value="ACP_syn_III"/>
    <property type="match status" value="1"/>
</dbReference>
<dbReference type="CDD" id="cd00830">
    <property type="entry name" value="KAS_III"/>
    <property type="match status" value="1"/>
</dbReference>
<dbReference type="SUPFAM" id="SSF53901">
    <property type="entry name" value="Thiolase-like"/>
    <property type="match status" value="1"/>
</dbReference>
<keyword evidence="2" id="KW-0012">Acyltransferase</keyword>
<evidence type="ECO:0000259" key="4">
    <source>
        <dbReference type="Pfam" id="PF08545"/>
    </source>
</evidence>
<evidence type="ECO:0000313" key="6">
    <source>
        <dbReference type="Proteomes" id="UP000247673"/>
    </source>
</evidence>
<feature type="domain" description="Beta-ketoacyl-[acyl-carrier-protein] synthase III C-terminal" evidence="3">
    <location>
        <begin position="256"/>
        <end position="337"/>
    </location>
</feature>
<organism evidence="5 6">
    <name type="scientific">Gilliamella apis</name>
    <dbReference type="NCBI Taxonomy" id="1970738"/>
    <lineage>
        <taxon>Bacteria</taxon>
        <taxon>Pseudomonadati</taxon>
        <taxon>Pseudomonadota</taxon>
        <taxon>Gammaproteobacteria</taxon>
        <taxon>Orbales</taxon>
        <taxon>Orbaceae</taxon>
        <taxon>Gilliamella</taxon>
    </lineage>
</organism>
<dbReference type="Proteomes" id="UP000247673">
    <property type="component" value="Unassembled WGS sequence"/>
</dbReference>
<dbReference type="OrthoDB" id="9815506at2"/>
<dbReference type="Gene3D" id="3.40.47.10">
    <property type="match status" value="1"/>
</dbReference>
<evidence type="ECO:0000256" key="2">
    <source>
        <dbReference type="ARBA" id="ARBA00023315"/>
    </source>
</evidence>
<dbReference type="EMBL" id="QGLO01000004">
    <property type="protein sequence ID" value="PXY91524.1"/>
    <property type="molecule type" value="Genomic_DNA"/>
</dbReference>
<sequence length="358" mass="39549">MAKSSFFNAKIKGMSITLGENKCNIEDEPFYYNNDEAFLGRLKKTVGFGTRYVASKGTTTCDLCLDAAKRLLNETNTSVNDIDAIIFITQTPDYYMPGNAHIIHEKLNFPKETSALDVELGCSGFVYGLWLSYMMVSAGLNKVLLLTGDTLSKSANPKDRTEYPLFCDAGAATIIEKSKNSSPSYFILKSDGSGVNHMLQPAGAYRQPSSEETRKEVADKDGNIRSQENIYMNGFEIFNFTLTEQPPLLQDILKLSNKNKDEIDYFLFHQGNKYIVDTISKSALLPKEKVPVIFPDFGNQNSAAIPGTICATLSDKIRSPINVVIQGFGIGLSWGACQLILDDITILPPQVYCGDNDE</sequence>
<keyword evidence="1" id="KW-0808">Transferase</keyword>
<keyword evidence="6" id="KW-1185">Reference proteome</keyword>
<comment type="caution">
    <text evidence="5">The sequence shown here is derived from an EMBL/GenBank/DDBJ whole genome shotgun (WGS) entry which is preliminary data.</text>
</comment>
<dbReference type="GO" id="GO:0004315">
    <property type="term" value="F:3-oxoacyl-[acyl-carrier-protein] synthase activity"/>
    <property type="evidence" value="ECO:0007669"/>
    <property type="project" value="InterPro"/>
</dbReference>
<feature type="domain" description="Beta-ketoacyl-[acyl-carrier-protein] synthase III N-terminal" evidence="4">
    <location>
        <begin position="116"/>
        <end position="187"/>
    </location>
</feature>
<dbReference type="AlphaFoldDB" id="A0A2V4DR60"/>
<dbReference type="PANTHER" id="PTHR34069">
    <property type="entry name" value="3-OXOACYL-[ACYL-CARRIER-PROTEIN] SYNTHASE 3"/>
    <property type="match status" value="1"/>
</dbReference>
<dbReference type="PANTHER" id="PTHR34069:SF2">
    <property type="entry name" value="BETA-KETOACYL-[ACYL-CARRIER-PROTEIN] SYNTHASE III"/>
    <property type="match status" value="1"/>
</dbReference>